<evidence type="ECO:0008006" key="4">
    <source>
        <dbReference type="Google" id="ProtNLM"/>
    </source>
</evidence>
<evidence type="ECO:0000313" key="2">
    <source>
        <dbReference type="EMBL" id="ANE51928.1"/>
    </source>
</evidence>
<dbReference type="Pfam" id="PF13852">
    <property type="entry name" value="DUF4197"/>
    <property type="match status" value="1"/>
</dbReference>
<dbReference type="RefSeq" id="WP_066406067.1">
    <property type="nucleotide sequence ID" value="NZ_CP011390.1"/>
</dbReference>
<reference evidence="3" key="1">
    <citation type="submission" date="2015-01" db="EMBL/GenBank/DDBJ databases">
        <title>Flavisolibacter sp./LCS9/ whole genome sequencing.</title>
        <authorList>
            <person name="Kim M.K."/>
            <person name="Srinivasan S."/>
            <person name="Lee J.-J."/>
        </authorList>
    </citation>
    <scope>NUCLEOTIDE SEQUENCE [LARGE SCALE GENOMIC DNA]</scope>
    <source>
        <strain evidence="3">LCS9</strain>
    </source>
</reference>
<dbReference type="EMBL" id="CP011390">
    <property type="protein sequence ID" value="ANE51928.1"/>
    <property type="molecule type" value="Genomic_DNA"/>
</dbReference>
<keyword evidence="3" id="KW-1185">Reference proteome</keyword>
<feature type="signal peptide" evidence="1">
    <location>
        <begin position="1"/>
        <end position="22"/>
    </location>
</feature>
<dbReference type="AlphaFoldDB" id="A0A172TY84"/>
<protein>
    <recommendedName>
        <fullName evidence="4">DUF4197 domain-containing protein</fullName>
    </recommendedName>
</protein>
<organism evidence="2 3">
    <name type="scientific">Flavisolibacter tropicus</name>
    <dbReference type="NCBI Taxonomy" id="1492898"/>
    <lineage>
        <taxon>Bacteria</taxon>
        <taxon>Pseudomonadati</taxon>
        <taxon>Bacteroidota</taxon>
        <taxon>Chitinophagia</taxon>
        <taxon>Chitinophagales</taxon>
        <taxon>Chitinophagaceae</taxon>
        <taxon>Flavisolibacter</taxon>
    </lineage>
</organism>
<accession>A0A172TY84</accession>
<sequence>MIKKYLLIFSLTLGLLSCDTLTNLPTSYPGGITTVTESEASTAMRQALEQGIGRGINTLNVTDGFFGNQAYKLFLPAEAQRIENTLRQLGMGGMVDRAILQINRAAEDAVGFARPIFVDAIKEMTITDALNIIKGPNNAATLYFKQKTTQKLITAFTPVIKGSLDKFSATKYYGDVVSTYNNFPTTKNKLNPDLPSYVVGKAVDALFDQIAQEEANIRANPVARTTDILKKVFGWASKG</sequence>
<feature type="chain" id="PRO_5008001365" description="DUF4197 domain-containing protein" evidence="1">
    <location>
        <begin position="23"/>
        <end position="239"/>
    </location>
</feature>
<keyword evidence="1" id="KW-0732">Signal</keyword>
<proteinExistence type="predicted"/>
<dbReference type="PROSITE" id="PS51257">
    <property type="entry name" value="PROKAR_LIPOPROTEIN"/>
    <property type="match status" value="1"/>
</dbReference>
<dbReference type="InterPro" id="IPR025245">
    <property type="entry name" value="DUF4197"/>
</dbReference>
<name>A0A172TY84_9BACT</name>
<dbReference type="KEGG" id="fla:SY85_16945"/>
<evidence type="ECO:0000256" key="1">
    <source>
        <dbReference type="SAM" id="SignalP"/>
    </source>
</evidence>
<evidence type="ECO:0000313" key="3">
    <source>
        <dbReference type="Proteomes" id="UP000077177"/>
    </source>
</evidence>
<dbReference type="Proteomes" id="UP000077177">
    <property type="component" value="Chromosome"/>
</dbReference>
<reference evidence="2 3" key="2">
    <citation type="journal article" date="2016" name="Int. J. Syst. Evol. Microbiol.">
        <title>Flavisolibacter tropicus sp. nov., isolated from tropical soil.</title>
        <authorList>
            <person name="Lee J.J."/>
            <person name="Kang M.S."/>
            <person name="Kim G.S."/>
            <person name="Lee C.S."/>
            <person name="Lim S."/>
            <person name="Lee J."/>
            <person name="Roh S.H."/>
            <person name="Kang H."/>
            <person name="Ha J.M."/>
            <person name="Bae S."/>
            <person name="Jung H.Y."/>
            <person name="Kim M.K."/>
        </authorList>
    </citation>
    <scope>NUCLEOTIDE SEQUENCE [LARGE SCALE GENOMIC DNA]</scope>
    <source>
        <strain evidence="2 3">LCS9</strain>
    </source>
</reference>
<gene>
    <name evidence="2" type="ORF">SY85_16945</name>
</gene>
<dbReference type="OrthoDB" id="5292580at2"/>